<dbReference type="EMBL" id="KN847522">
    <property type="protein sequence ID" value="KIV92458.1"/>
    <property type="molecule type" value="Genomic_DNA"/>
</dbReference>
<name>A0A0D2A090_EXOME</name>
<dbReference type="Gene3D" id="3.30.40.10">
    <property type="entry name" value="Zinc/RING finger domain, C3HC4 (zinc finger)"/>
    <property type="match status" value="2"/>
</dbReference>
<feature type="region of interest" description="Disordered" evidence="6">
    <location>
        <begin position="479"/>
        <end position="549"/>
    </location>
</feature>
<evidence type="ECO:0000259" key="8">
    <source>
        <dbReference type="PROSITE" id="PS50145"/>
    </source>
</evidence>
<feature type="region of interest" description="Disordered" evidence="6">
    <location>
        <begin position="41"/>
        <end position="74"/>
    </location>
</feature>
<dbReference type="SUPFAM" id="SSF57850">
    <property type="entry name" value="RING/U-box"/>
    <property type="match status" value="1"/>
</dbReference>
<reference evidence="9 10" key="1">
    <citation type="submission" date="2015-01" db="EMBL/GenBank/DDBJ databases">
        <title>The Genome Sequence of Exophiala mesophila CBS40295.</title>
        <authorList>
            <consortium name="The Broad Institute Genomics Platform"/>
            <person name="Cuomo C."/>
            <person name="de Hoog S."/>
            <person name="Gorbushina A."/>
            <person name="Stielow B."/>
            <person name="Teixiera M."/>
            <person name="Abouelleil A."/>
            <person name="Chapman S.B."/>
            <person name="Priest M."/>
            <person name="Young S.K."/>
            <person name="Wortman J."/>
            <person name="Nusbaum C."/>
            <person name="Birren B."/>
        </authorList>
    </citation>
    <scope>NUCLEOTIDE SEQUENCE [LARGE SCALE GENOMIC DNA]</scope>
    <source>
        <strain evidence="9 10">CBS 40295</strain>
    </source>
</reference>
<evidence type="ECO:0000256" key="2">
    <source>
        <dbReference type="ARBA" id="ARBA00022771"/>
    </source>
</evidence>
<feature type="region of interest" description="Disordered" evidence="6">
    <location>
        <begin position="1"/>
        <end position="23"/>
    </location>
</feature>
<evidence type="ECO:0000256" key="5">
    <source>
        <dbReference type="SAM" id="Coils"/>
    </source>
</evidence>
<keyword evidence="2 4" id="KW-0863">Zinc-finger</keyword>
<feature type="zinc finger region" description="TRAF-type" evidence="4">
    <location>
        <begin position="150"/>
        <end position="193"/>
    </location>
</feature>
<evidence type="ECO:0000256" key="3">
    <source>
        <dbReference type="ARBA" id="ARBA00022833"/>
    </source>
</evidence>
<dbReference type="InterPro" id="IPR001841">
    <property type="entry name" value="Znf_RING"/>
</dbReference>
<keyword evidence="10" id="KW-1185">Reference proteome</keyword>
<feature type="domain" description="RING-type" evidence="7">
    <location>
        <begin position="91"/>
        <end position="134"/>
    </location>
</feature>
<dbReference type="InterPro" id="IPR001293">
    <property type="entry name" value="Znf_TRAF"/>
</dbReference>
<dbReference type="PROSITE" id="PS00518">
    <property type="entry name" value="ZF_RING_1"/>
    <property type="match status" value="1"/>
</dbReference>
<keyword evidence="1 4" id="KW-0479">Metal-binding</keyword>
<keyword evidence="3 4" id="KW-0862">Zinc</keyword>
<organism evidence="9 10">
    <name type="scientific">Exophiala mesophila</name>
    <name type="common">Black yeast-like fungus</name>
    <dbReference type="NCBI Taxonomy" id="212818"/>
    <lineage>
        <taxon>Eukaryota</taxon>
        <taxon>Fungi</taxon>
        <taxon>Dikarya</taxon>
        <taxon>Ascomycota</taxon>
        <taxon>Pezizomycotina</taxon>
        <taxon>Eurotiomycetes</taxon>
        <taxon>Chaetothyriomycetidae</taxon>
        <taxon>Chaetothyriales</taxon>
        <taxon>Herpotrichiellaceae</taxon>
        <taxon>Exophiala</taxon>
    </lineage>
</organism>
<dbReference type="Pfam" id="PF13445">
    <property type="entry name" value="zf-RING_UBOX"/>
    <property type="match status" value="1"/>
</dbReference>
<dbReference type="GeneID" id="27321599"/>
<dbReference type="InterPro" id="IPR017907">
    <property type="entry name" value="Znf_RING_CS"/>
</dbReference>
<dbReference type="PANTHER" id="PTHR10131">
    <property type="entry name" value="TNF RECEPTOR ASSOCIATED FACTOR"/>
    <property type="match status" value="1"/>
</dbReference>
<evidence type="ECO:0000313" key="10">
    <source>
        <dbReference type="Proteomes" id="UP000054302"/>
    </source>
</evidence>
<dbReference type="GO" id="GO:0008270">
    <property type="term" value="F:zinc ion binding"/>
    <property type="evidence" value="ECO:0007669"/>
    <property type="project" value="UniProtKB-KW"/>
</dbReference>
<dbReference type="OrthoDB" id="1630758at2759"/>
<evidence type="ECO:0000259" key="7">
    <source>
        <dbReference type="PROSITE" id="PS50089"/>
    </source>
</evidence>
<dbReference type="RefSeq" id="XP_016224032.1">
    <property type="nucleotide sequence ID" value="XM_016368244.1"/>
</dbReference>
<proteinExistence type="predicted"/>
<accession>A0A0D2A090</accession>
<protein>
    <recommendedName>
        <fullName evidence="11">RING-type domain-containing protein</fullName>
    </recommendedName>
</protein>
<sequence>MEHDDNPLLPSHPPLSTEDLPLHSPIQPHLDTLFAEFARSRPRISPPRSPIAASTLSRRLSSPTTDKSPPSPKLDLRALDYAQDYDSHLMCPICHVPFVDPVVLECDHTFCQSCLTDYRDGATSDTRTRCPTCRAFLWSSPRKASRLIVNMCHEIKVHCPNEGCTQVTARGFVQRHATTECPHQRLKCPDPECDKLVSRKNFIPDQCIHTTHVECDCGTVIELGRGDWLRHKDEECPNTGAKCQRCDKRVATRDSLDGSLGHVCNTDDHQICPGQEFGCSEDIEPENLESHIRTCSKAILALHLQKQDQLLKNLQEQLNMTKVRNEVLENGFEKVNELINENILPRISQSDQSAEDNSDVEEIERDHIPSATSHRDLLMPAHLRALTPSPDPDLSTIAQTQQHMLALHESLRGNVANLEQDISALANQLSDLDARSSMHLMNETLRIKEDLAHTNAALFSTRAQVQWLLNRERIGAQQQAMGIRGRAPSAQPPGPNIPSSARSSMSEGTDAGGQGSSSENQPSTSNLAASPSFRPQVRRLSGSQERVKL</sequence>
<dbReference type="Pfam" id="PF02176">
    <property type="entry name" value="zf-TRAF"/>
    <property type="match status" value="1"/>
</dbReference>
<gene>
    <name evidence="9" type="ORF">PV10_03754</name>
</gene>
<dbReference type="Proteomes" id="UP000054302">
    <property type="component" value="Unassembled WGS sequence"/>
</dbReference>
<evidence type="ECO:0000313" key="9">
    <source>
        <dbReference type="EMBL" id="KIV92458.1"/>
    </source>
</evidence>
<keyword evidence="5" id="KW-0175">Coiled coil</keyword>
<dbReference type="InterPro" id="IPR027370">
    <property type="entry name" value="Znf-RING_euk"/>
</dbReference>
<evidence type="ECO:0008006" key="11">
    <source>
        <dbReference type="Google" id="ProtNLM"/>
    </source>
</evidence>
<dbReference type="HOGENOM" id="CLU_019709_1_1_1"/>
<evidence type="ECO:0000256" key="6">
    <source>
        <dbReference type="SAM" id="MobiDB-lite"/>
    </source>
</evidence>
<dbReference type="SMART" id="SM00184">
    <property type="entry name" value="RING"/>
    <property type="match status" value="1"/>
</dbReference>
<feature type="compositionally biased region" description="Polar residues" evidence="6">
    <location>
        <begin position="497"/>
        <end position="507"/>
    </location>
</feature>
<dbReference type="InterPro" id="IPR013083">
    <property type="entry name" value="Znf_RING/FYVE/PHD"/>
</dbReference>
<feature type="compositionally biased region" description="Polar residues" evidence="6">
    <location>
        <begin position="516"/>
        <end position="529"/>
    </location>
</feature>
<dbReference type="STRING" id="212818.A0A0D2A090"/>
<feature type="coiled-coil region" evidence="5">
    <location>
        <begin position="408"/>
        <end position="435"/>
    </location>
</feature>
<dbReference type="VEuPathDB" id="FungiDB:PV10_03754"/>
<dbReference type="PROSITE" id="PS50089">
    <property type="entry name" value="ZF_RING_2"/>
    <property type="match status" value="1"/>
</dbReference>
<evidence type="ECO:0000256" key="1">
    <source>
        <dbReference type="ARBA" id="ARBA00022723"/>
    </source>
</evidence>
<dbReference type="PROSITE" id="PS50145">
    <property type="entry name" value="ZF_TRAF"/>
    <property type="match status" value="1"/>
</dbReference>
<feature type="domain" description="TRAF-type" evidence="8">
    <location>
        <begin position="150"/>
        <end position="193"/>
    </location>
</feature>
<dbReference type="AlphaFoldDB" id="A0A0D2A090"/>
<dbReference type="PANTHER" id="PTHR10131:SF94">
    <property type="entry name" value="TNF RECEPTOR-ASSOCIATED FACTOR 4"/>
    <property type="match status" value="1"/>
</dbReference>
<evidence type="ECO:0000256" key="4">
    <source>
        <dbReference type="PROSITE-ProRule" id="PRU00207"/>
    </source>
</evidence>
<feature type="compositionally biased region" description="Low complexity" evidence="6">
    <location>
        <begin position="50"/>
        <end position="68"/>
    </location>
</feature>
<feature type="coiled-coil region" evidence="5">
    <location>
        <begin position="304"/>
        <end position="331"/>
    </location>
</feature>
<dbReference type="OMA" id="PLTTICG"/>